<dbReference type="PANTHER" id="PTHR11850">
    <property type="entry name" value="HOMEOBOX PROTEIN TRANSCRIPTION FACTORS"/>
    <property type="match status" value="1"/>
</dbReference>
<sequence>MMENGVFDPVSSLIDHSYMAIDGFSTNMLSGSHIMSGVSDHGRFRQILHTDPLYLTYKEEDLRNMNHNGNSSFKTSIQNTNFRENNVNSCIACSSLFTFDEMRNSISNGSCSTPNFSSKISICSKFVPQVDSGFLTSPKDDNSDFHLNCKEIYDEFSANQFSSTLTSSSFHPSYLVGSSEQGTLSFDNELSLRLGSSQPSVLNLPNVNDLYIDESYSDITQVMSSSGSGGGSKDINKMHNFTHENYLFENVQKFPSSGSSRVLLDLRYLHAIQKILAELTSYAVEDVEDIDDSLADLVSEANMSSSSGSIVKGFKKTSFNVLPFCSVENVYEQDMDCQPQKQQSNSMKSELINMLAMVDQRFNQFLDQIQNVVSSFHAKAALGSNLPAKFALITISNFYKNIRNTIANQIVSNGREPSSECMQEEERNFDSSFIQRQWDLQQLKQRDQPSWRPQRGLPEKSVSVLRAWMFQNFLHPYPKDNEKQLLALRSGLTRNQVSNWFINARVRLWKPMIEEMYTEIHKKNRAEGSCSQRRRHGNIYYQRNQMS</sequence>
<evidence type="ECO:0000256" key="3">
    <source>
        <dbReference type="ARBA" id="ARBA00023015"/>
    </source>
</evidence>
<keyword evidence="11" id="KW-1185">Reference proteome</keyword>
<feature type="domain" description="Homeobox" evidence="9">
    <location>
        <begin position="448"/>
        <end position="511"/>
    </location>
</feature>
<dbReference type="AlphaFoldDB" id="A0AAV7G412"/>
<dbReference type="Pfam" id="PF05920">
    <property type="entry name" value="Homeobox_KN"/>
    <property type="match status" value="1"/>
</dbReference>
<evidence type="ECO:0000256" key="7">
    <source>
        <dbReference type="ARBA" id="ARBA00023242"/>
    </source>
</evidence>
<dbReference type="Gene3D" id="1.10.10.60">
    <property type="entry name" value="Homeodomain-like"/>
    <property type="match status" value="1"/>
</dbReference>
<evidence type="ECO:0000256" key="2">
    <source>
        <dbReference type="ARBA" id="ARBA00006454"/>
    </source>
</evidence>
<dbReference type="EMBL" id="JAGFBR010000018">
    <property type="protein sequence ID" value="KAH0450433.1"/>
    <property type="molecule type" value="Genomic_DNA"/>
</dbReference>
<feature type="DNA-binding region" description="Homeobox" evidence="8">
    <location>
        <begin position="450"/>
        <end position="512"/>
    </location>
</feature>
<dbReference type="SUPFAM" id="SSF46689">
    <property type="entry name" value="Homeodomain-like"/>
    <property type="match status" value="1"/>
</dbReference>
<evidence type="ECO:0000259" key="9">
    <source>
        <dbReference type="PROSITE" id="PS50071"/>
    </source>
</evidence>
<comment type="similarity">
    <text evidence="2">Belongs to the TALE/BELL homeobox family.</text>
</comment>
<evidence type="ECO:0000256" key="1">
    <source>
        <dbReference type="ARBA" id="ARBA00004123"/>
    </source>
</evidence>
<dbReference type="GO" id="GO:0006355">
    <property type="term" value="P:regulation of DNA-templated transcription"/>
    <property type="evidence" value="ECO:0007669"/>
    <property type="project" value="InterPro"/>
</dbReference>
<dbReference type="SMART" id="SM00574">
    <property type="entry name" value="POX"/>
    <property type="match status" value="1"/>
</dbReference>
<keyword evidence="5 8" id="KW-0371">Homeobox</keyword>
<dbReference type="GO" id="GO:0005634">
    <property type="term" value="C:nucleus"/>
    <property type="evidence" value="ECO:0007669"/>
    <property type="project" value="UniProtKB-SubCell"/>
</dbReference>
<gene>
    <name evidence="10" type="ORF">IEQ34_021125</name>
</gene>
<evidence type="ECO:0000256" key="5">
    <source>
        <dbReference type="ARBA" id="ARBA00023155"/>
    </source>
</evidence>
<proteinExistence type="inferred from homology"/>
<reference evidence="10 11" key="1">
    <citation type="journal article" date="2021" name="Hortic Res">
        <title>Chromosome-scale assembly of the Dendrobium chrysotoxum genome enhances the understanding of orchid evolution.</title>
        <authorList>
            <person name="Zhang Y."/>
            <person name="Zhang G.Q."/>
            <person name="Zhang D."/>
            <person name="Liu X.D."/>
            <person name="Xu X.Y."/>
            <person name="Sun W.H."/>
            <person name="Yu X."/>
            <person name="Zhu X."/>
            <person name="Wang Z.W."/>
            <person name="Zhao X."/>
            <person name="Zhong W.Y."/>
            <person name="Chen H."/>
            <person name="Yin W.L."/>
            <person name="Huang T."/>
            <person name="Niu S.C."/>
            <person name="Liu Z.J."/>
        </authorList>
    </citation>
    <scope>NUCLEOTIDE SEQUENCE [LARGE SCALE GENOMIC DNA]</scope>
    <source>
        <strain evidence="10">Lindl</strain>
    </source>
</reference>
<organism evidence="10 11">
    <name type="scientific">Dendrobium chrysotoxum</name>
    <name type="common">Orchid</name>
    <dbReference type="NCBI Taxonomy" id="161865"/>
    <lineage>
        <taxon>Eukaryota</taxon>
        <taxon>Viridiplantae</taxon>
        <taxon>Streptophyta</taxon>
        <taxon>Embryophyta</taxon>
        <taxon>Tracheophyta</taxon>
        <taxon>Spermatophyta</taxon>
        <taxon>Magnoliopsida</taxon>
        <taxon>Liliopsida</taxon>
        <taxon>Asparagales</taxon>
        <taxon>Orchidaceae</taxon>
        <taxon>Epidendroideae</taxon>
        <taxon>Malaxideae</taxon>
        <taxon>Dendrobiinae</taxon>
        <taxon>Dendrobium</taxon>
    </lineage>
</organism>
<dbReference type="InterPro" id="IPR006563">
    <property type="entry name" value="POX_dom"/>
</dbReference>
<dbReference type="PROSITE" id="PS50071">
    <property type="entry name" value="HOMEOBOX_2"/>
    <property type="match status" value="1"/>
</dbReference>
<dbReference type="SMART" id="SM00389">
    <property type="entry name" value="HOX"/>
    <property type="match status" value="1"/>
</dbReference>
<dbReference type="InterPro" id="IPR001356">
    <property type="entry name" value="HD"/>
</dbReference>
<evidence type="ECO:0000256" key="4">
    <source>
        <dbReference type="ARBA" id="ARBA00023125"/>
    </source>
</evidence>
<dbReference type="Pfam" id="PF07526">
    <property type="entry name" value="POX"/>
    <property type="match status" value="1"/>
</dbReference>
<evidence type="ECO:0000256" key="6">
    <source>
        <dbReference type="ARBA" id="ARBA00023163"/>
    </source>
</evidence>
<comment type="subcellular location">
    <subcellularLocation>
        <location evidence="1 8">Nucleus</location>
    </subcellularLocation>
</comment>
<keyword evidence="7 8" id="KW-0539">Nucleus</keyword>
<dbReference type="InterPro" id="IPR009057">
    <property type="entry name" value="Homeodomain-like_sf"/>
</dbReference>
<keyword evidence="3" id="KW-0805">Transcription regulation</keyword>
<keyword evidence="4 8" id="KW-0238">DNA-binding</keyword>
<dbReference type="GO" id="GO:0003677">
    <property type="term" value="F:DNA binding"/>
    <property type="evidence" value="ECO:0007669"/>
    <property type="project" value="UniProtKB-UniRule"/>
</dbReference>
<accession>A0AAV7G412</accession>
<dbReference type="CDD" id="cd00086">
    <property type="entry name" value="homeodomain"/>
    <property type="match status" value="1"/>
</dbReference>
<name>A0AAV7G412_DENCH</name>
<evidence type="ECO:0000256" key="8">
    <source>
        <dbReference type="PROSITE-ProRule" id="PRU00108"/>
    </source>
</evidence>
<protein>
    <recommendedName>
        <fullName evidence="9">Homeobox domain-containing protein</fullName>
    </recommendedName>
</protein>
<keyword evidence="6" id="KW-0804">Transcription</keyword>
<comment type="caution">
    <text evidence="10">The sequence shown here is derived from an EMBL/GenBank/DDBJ whole genome shotgun (WGS) entry which is preliminary data.</text>
</comment>
<dbReference type="InterPro" id="IPR008422">
    <property type="entry name" value="KN_HD"/>
</dbReference>
<dbReference type="Proteomes" id="UP000775213">
    <property type="component" value="Unassembled WGS sequence"/>
</dbReference>
<evidence type="ECO:0000313" key="10">
    <source>
        <dbReference type="EMBL" id="KAH0450433.1"/>
    </source>
</evidence>
<dbReference type="InterPro" id="IPR050224">
    <property type="entry name" value="TALE_homeobox"/>
</dbReference>
<evidence type="ECO:0000313" key="11">
    <source>
        <dbReference type="Proteomes" id="UP000775213"/>
    </source>
</evidence>